<dbReference type="Proteomes" id="UP001239111">
    <property type="component" value="Chromosome 4"/>
</dbReference>
<accession>A0ACC2N4A2</accession>
<organism evidence="1 2">
    <name type="scientific">Eretmocerus hayati</name>
    <dbReference type="NCBI Taxonomy" id="131215"/>
    <lineage>
        <taxon>Eukaryota</taxon>
        <taxon>Metazoa</taxon>
        <taxon>Ecdysozoa</taxon>
        <taxon>Arthropoda</taxon>
        <taxon>Hexapoda</taxon>
        <taxon>Insecta</taxon>
        <taxon>Pterygota</taxon>
        <taxon>Neoptera</taxon>
        <taxon>Endopterygota</taxon>
        <taxon>Hymenoptera</taxon>
        <taxon>Apocrita</taxon>
        <taxon>Proctotrupomorpha</taxon>
        <taxon>Chalcidoidea</taxon>
        <taxon>Aphelinidae</taxon>
        <taxon>Aphelininae</taxon>
        <taxon>Eretmocerus</taxon>
    </lineage>
</organism>
<evidence type="ECO:0000313" key="1">
    <source>
        <dbReference type="EMBL" id="KAJ8665987.1"/>
    </source>
</evidence>
<evidence type="ECO:0000313" key="2">
    <source>
        <dbReference type="Proteomes" id="UP001239111"/>
    </source>
</evidence>
<gene>
    <name evidence="1" type="ORF">QAD02_007649</name>
</gene>
<reference evidence="1" key="1">
    <citation type="submission" date="2023-04" db="EMBL/GenBank/DDBJ databases">
        <title>A chromosome-level genome assembly of the parasitoid wasp Eretmocerus hayati.</title>
        <authorList>
            <person name="Zhong Y."/>
            <person name="Liu S."/>
            <person name="Liu Y."/>
        </authorList>
    </citation>
    <scope>NUCLEOTIDE SEQUENCE</scope>
    <source>
        <strain evidence="1">ZJU_SS_LIU_2023</strain>
    </source>
</reference>
<comment type="caution">
    <text evidence="1">The sequence shown here is derived from an EMBL/GenBank/DDBJ whole genome shotgun (WGS) entry which is preliminary data.</text>
</comment>
<name>A0ACC2N4A2_9HYME</name>
<dbReference type="EMBL" id="CM056744">
    <property type="protein sequence ID" value="KAJ8665987.1"/>
    <property type="molecule type" value="Genomic_DNA"/>
</dbReference>
<proteinExistence type="predicted"/>
<keyword evidence="2" id="KW-1185">Reference proteome</keyword>
<protein>
    <submittedName>
        <fullName evidence="1">Uncharacterized protein</fullName>
    </submittedName>
</protein>
<sequence length="105" mass="11759">MLFRMGVMPFLWKVPQLGVPSAIPPLLLLYERQHVCTLYIRIPNTANAYELRLGAERENCRNDFIGRLFVAFSSVSSCIPLMVSSSILPILSGSVALDKDQFVKS</sequence>